<dbReference type="EMBL" id="JBHSGQ010000005">
    <property type="protein sequence ID" value="MFC4725823.1"/>
    <property type="molecule type" value="Genomic_DNA"/>
</dbReference>
<gene>
    <name evidence="2" type="ORF">ACFPB0_11015</name>
</gene>
<dbReference type="InterPro" id="IPR010915">
    <property type="entry name" value="PHB_depoly_PhaZ"/>
</dbReference>
<dbReference type="InterPro" id="IPR051321">
    <property type="entry name" value="PHA/PHB_synthase"/>
</dbReference>
<reference evidence="3" key="1">
    <citation type="journal article" date="2019" name="Int. J. Syst. Evol. Microbiol.">
        <title>The Global Catalogue of Microorganisms (GCM) 10K type strain sequencing project: providing services to taxonomists for standard genome sequencing and annotation.</title>
        <authorList>
            <consortium name="The Broad Institute Genomics Platform"/>
            <consortium name="The Broad Institute Genome Sequencing Center for Infectious Disease"/>
            <person name="Wu L."/>
            <person name="Ma J."/>
        </authorList>
    </citation>
    <scope>NUCLEOTIDE SEQUENCE [LARGE SCALE GENOMIC DNA]</scope>
    <source>
        <strain evidence="3">CCUG 62981</strain>
    </source>
</reference>
<evidence type="ECO:0000313" key="2">
    <source>
        <dbReference type="EMBL" id="MFC4725823.1"/>
    </source>
</evidence>
<keyword evidence="3" id="KW-1185">Reference proteome</keyword>
<dbReference type="SUPFAM" id="SSF53474">
    <property type="entry name" value="alpha/beta-Hydrolases"/>
    <property type="match status" value="1"/>
</dbReference>
<evidence type="ECO:0000259" key="1">
    <source>
        <dbReference type="Pfam" id="PF06850"/>
    </source>
</evidence>
<dbReference type="PANTHER" id="PTHR36837">
    <property type="entry name" value="POLY(3-HYDROXYALKANOATE) POLYMERASE SUBUNIT PHAC"/>
    <property type="match status" value="1"/>
</dbReference>
<name>A0ABV9NH05_9PROT</name>
<proteinExistence type="predicted"/>
<dbReference type="RefSeq" id="WP_371392790.1">
    <property type="nucleotide sequence ID" value="NZ_CP163421.1"/>
</dbReference>
<dbReference type="InterPro" id="IPR009656">
    <property type="entry name" value="PHB_depo_C"/>
</dbReference>
<accession>A0ABV9NH05</accession>
<evidence type="ECO:0000313" key="3">
    <source>
        <dbReference type="Proteomes" id="UP001596024"/>
    </source>
</evidence>
<protein>
    <submittedName>
        <fullName evidence="2">Polyhydroxyalkanoate depolymerase</fullName>
    </submittedName>
</protein>
<dbReference type="PANTHER" id="PTHR36837:SF4">
    <property type="entry name" value="BLR0908 PROTEIN"/>
    <property type="match status" value="1"/>
</dbReference>
<comment type="caution">
    <text evidence="2">The sequence shown here is derived from an EMBL/GenBank/DDBJ whole genome shotgun (WGS) entry which is preliminary data.</text>
</comment>
<dbReference type="InterPro" id="IPR029058">
    <property type="entry name" value="AB_hydrolase_fold"/>
</dbReference>
<dbReference type="Pfam" id="PF06850">
    <property type="entry name" value="PHB_depo_C"/>
    <property type="match status" value="1"/>
</dbReference>
<feature type="domain" description="PHB de-polymerase C-terminal" evidence="1">
    <location>
        <begin position="216"/>
        <end position="417"/>
    </location>
</feature>
<sequence>MLYTFMEMTRAAMLPWRTAANVARTSLRSPLNPMGDTLAGRTAAAAADVFESLTRYYGKPEWGFDTVAVNGLPVGVEVETVWRKPFCNLVRFSRDRAALAAARKVKETALADDPKLLLVAPMSGHYATLLRGTVEAFLPTHEVYITDWADARMVPVMEGRFGLGDYAEYVREMITIIGPGAHVAAVCQPGPPVLAALSLMAQDNDPARPATMTFMGSPIDARKSPTVPNKLAEERPFEWFRDNLIHTVPSVYPGALRRVYPGFLQLTGFINMNYERHVDAHYDYFANLVKGDGDSTDKHRQFYDEYLSVMDLTEEFYLETIADVFQAHALPQGNFEVKGRRVDPSAITDIALLTVEGENDDISGIGQTQAAHTLCSGLPKALREDYIQPDVGHYGVFNGRRFREEIVPRMNAFMERHAHPAKGRAA</sequence>
<dbReference type="PIRSF" id="PIRSF020818">
    <property type="entry name" value="PHB_depoly_PhaZ"/>
    <property type="match status" value="1"/>
</dbReference>
<dbReference type="NCBIfam" id="TIGR01849">
    <property type="entry name" value="PHB_depoly_PhaZ"/>
    <property type="match status" value="1"/>
</dbReference>
<dbReference type="Proteomes" id="UP001596024">
    <property type="component" value="Unassembled WGS sequence"/>
</dbReference>
<organism evidence="2 3">
    <name type="scientific">Glycocaulis abyssi</name>
    <dbReference type="NCBI Taxonomy" id="1433403"/>
    <lineage>
        <taxon>Bacteria</taxon>
        <taxon>Pseudomonadati</taxon>
        <taxon>Pseudomonadota</taxon>
        <taxon>Alphaproteobacteria</taxon>
        <taxon>Maricaulales</taxon>
        <taxon>Maricaulaceae</taxon>
        <taxon>Glycocaulis</taxon>
    </lineage>
</organism>